<name>A0A2P2Q1Q6_RHIMU</name>
<proteinExistence type="predicted"/>
<dbReference type="AlphaFoldDB" id="A0A2P2Q1Q6"/>
<sequence length="37" mass="4687">MQEILYCYFFFIGLLRNFCCYFLKEIHFWICFTAFTN</sequence>
<reference evidence="1" key="1">
    <citation type="submission" date="2018-02" db="EMBL/GenBank/DDBJ databases">
        <title>Rhizophora mucronata_Transcriptome.</title>
        <authorList>
            <person name="Meera S.P."/>
            <person name="Sreeshan A."/>
            <person name="Augustine A."/>
        </authorList>
    </citation>
    <scope>NUCLEOTIDE SEQUENCE</scope>
    <source>
        <tissue evidence="1">Leaf</tissue>
    </source>
</reference>
<protein>
    <submittedName>
        <fullName evidence="1">Uncharacterized protein</fullName>
    </submittedName>
</protein>
<organism evidence="1">
    <name type="scientific">Rhizophora mucronata</name>
    <name type="common">Asiatic mangrove</name>
    <dbReference type="NCBI Taxonomy" id="61149"/>
    <lineage>
        <taxon>Eukaryota</taxon>
        <taxon>Viridiplantae</taxon>
        <taxon>Streptophyta</taxon>
        <taxon>Embryophyta</taxon>
        <taxon>Tracheophyta</taxon>
        <taxon>Spermatophyta</taxon>
        <taxon>Magnoliopsida</taxon>
        <taxon>eudicotyledons</taxon>
        <taxon>Gunneridae</taxon>
        <taxon>Pentapetalae</taxon>
        <taxon>rosids</taxon>
        <taxon>fabids</taxon>
        <taxon>Malpighiales</taxon>
        <taxon>Rhizophoraceae</taxon>
        <taxon>Rhizophora</taxon>
    </lineage>
</organism>
<evidence type="ECO:0000313" key="1">
    <source>
        <dbReference type="EMBL" id="MBX60895.1"/>
    </source>
</evidence>
<accession>A0A2P2Q1Q6</accession>
<dbReference type="EMBL" id="GGEC01080411">
    <property type="protein sequence ID" value="MBX60895.1"/>
    <property type="molecule type" value="Transcribed_RNA"/>
</dbReference>